<name>A0AAU3HQZ6_9ACTN</name>
<dbReference type="AlphaFoldDB" id="A0AAU3HQZ6"/>
<accession>A0AAU3HQZ6</accession>
<organism evidence="1">
    <name type="scientific">Streptomyces sp. NBC_01393</name>
    <dbReference type="NCBI Taxonomy" id="2903851"/>
    <lineage>
        <taxon>Bacteria</taxon>
        <taxon>Bacillati</taxon>
        <taxon>Actinomycetota</taxon>
        <taxon>Actinomycetes</taxon>
        <taxon>Kitasatosporales</taxon>
        <taxon>Streptomycetaceae</taxon>
        <taxon>Streptomyces</taxon>
    </lineage>
</organism>
<sequence length="106" mass="12289">MHTTSDTPAAARPRIVVLCGFTRFWEQLAEANLYETAAGSIVLAPGCNMKEPHPLWQDPARAERLKNQLDYLHYRHSLRRHGRFCHQASLPIRRSTVDRALAHFRW</sequence>
<dbReference type="EMBL" id="CP109546">
    <property type="protein sequence ID" value="WTZ06716.1"/>
    <property type="molecule type" value="Genomic_DNA"/>
</dbReference>
<proteinExistence type="predicted"/>
<gene>
    <name evidence="1" type="ORF">OG699_00885</name>
</gene>
<evidence type="ECO:0000313" key="1">
    <source>
        <dbReference type="EMBL" id="WTZ06716.1"/>
    </source>
</evidence>
<reference evidence="1" key="1">
    <citation type="submission" date="2022-10" db="EMBL/GenBank/DDBJ databases">
        <title>The complete genomes of actinobacterial strains from the NBC collection.</title>
        <authorList>
            <person name="Joergensen T.S."/>
            <person name="Alvarez Arevalo M."/>
            <person name="Sterndorff E.B."/>
            <person name="Faurdal D."/>
            <person name="Vuksanovic O."/>
            <person name="Mourched A.-S."/>
            <person name="Charusanti P."/>
            <person name="Shaw S."/>
            <person name="Blin K."/>
            <person name="Weber T."/>
        </authorList>
    </citation>
    <scope>NUCLEOTIDE SEQUENCE</scope>
    <source>
        <strain evidence="1">NBC_01393</strain>
    </source>
</reference>
<protein>
    <submittedName>
        <fullName evidence="1">Uncharacterized protein</fullName>
    </submittedName>
</protein>